<evidence type="ECO:0000313" key="2">
    <source>
        <dbReference type="EMBL" id="PZR05266.1"/>
    </source>
</evidence>
<organism evidence="2 3">
    <name type="scientific">Archangium gephyra</name>
    <dbReference type="NCBI Taxonomy" id="48"/>
    <lineage>
        <taxon>Bacteria</taxon>
        <taxon>Pseudomonadati</taxon>
        <taxon>Myxococcota</taxon>
        <taxon>Myxococcia</taxon>
        <taxon>Myxococcales</taxon>
        <taxon>Cystobacterineae</taxon>
        <taxon>Archangiaceae</taxon>
        <taxon>Archangium</taxon>
    </lineage>
</organism>
<evidence type="ECO:0000313" key="3">
    <source>
        <dbReference type="Proteomes" id="UP000249061"/>
    </source>
</evidence>
<feature type="compositionally biased region" description="Polar residues" evidence="1">
    <location>
        <begin position="1"/>
        <end position="30"/>
    </location>
</feature>
<dbReference type="AlphaFoldDB" id="A0A2W5T051"/>
<reference evidence="2 3" key="1">
    <citation type="submission" date="2017-08" db="EMBL/GenBank/DDBJ databases">
        <title>Infants hospitalized years apart are colonized by the same room-sourced microbial strains.</title>
        <authorList>
            <person name="Brooks B."/>
            <person name="Olm M.R."/>
            <person name="Firek B.A."/>
            <person name="Baker R."/>
            <person name="Thomas B.C."/>
            <person name="Morowitz M.J."/>
            <person name="Banfield J.F."/>
        </authorList>
    </citation>
    <scope>NUCLEOTIDE SEQUENCE [LARGE SCALE GENOMIC DNA]</scope>
    <source>
        <strain evidence="2">S2_003_000_R2_14</strain>
    </source>
</reference>
<protein>
    <submittedName>
        <fullName evidence="2">Uncharacterized protein</fullName>
    </submittedName>
</protein>
<name>A0A2W5T051_9BACT</name>
<dbReference type="EMBL" id="QFQP01000046">
    <property type="protein sequence ID" value="PZR05266.1"/>
    <property type="molecule type" value="Genomic_DNA"/>
</dbReference>
<gene>
    <name evidence="2" type="ORF">DI536_32590</name>
</gene>
<dbReference type="Proteomes" id="UP000249061">
    <property type="component" value="Unassembled WGS sequence"/>
</dbReference>
<feature type="region of interest" description="Disordered" evidence="1">
    <location>
        <begin position="1"/>
        <end position="38"/>
    </location>
</feature>
<proteinExistence type="predicted"/>
<sequence length="66" mass="7021">MGNVETTRASKSARLTSTGWSMPARSTSTCARRRGSESAQRTRVATGCLAVPGFSDVRMPLAALFD</sequence>
<comment type="caution">
    <text evidence="2">The sequence shown here is derived from an EMBL/GenBank/DDBJ whole genome shotgun (WGS) entry which is preliminary data.</text>
</comment>
<evidence type="ECO:0000256" key="1">
    <source>
        <dbReference type="SAM" id="MobiDB-lite"/>
    </source>
</evidence>
<accession>A0A2W5T051</accession>